<dbReference type="HOGENOM" id="CLU_2198019_0_0_1"/>
<sequence length="108" mass="12016">MMATSCLLLSKISGRRHTTILHYGMCFINPFVHLSTYSFQHQGPGAPFSSSTQLEKNSDASYPTYSIPAFLLNIFSAAERARSGGIHEHLIIKRICWNADSTHNVKTS</sequence>
<dbReference type="AlphaFoldDB" id="A0A0C3IBC9"/>
<reference evidence="1 2" key="1">
    <citation type="submission" date="2014-04" db="EMBL/GenBank/DDBJ databases">
        <authorList>
            <consortium name="DOE Joint Genome Institute"/>
            <person name="Kuo A."/>
            <person name="Kohler A."/>
            <person name="Costa M.D."/>
            <person name="Nagy L.G."/>
            <person name="Floudas D."/>
            <person name="Copeland A."/>
            <person name="Barry K.W."/>
            <person name="Cichocki N."/>
            <person name="Veneault-Fourrey C."/>
            <person name="LaButti K."/>
            <person name="Lindquist E.A."/>
            <person name="Lipzen A."/>
            <person name="Lundell T."/>
            <person name="Morin E."/>
            <person name="Murat C."/>
            <person name="Sun H."/>
            <person name="Tunlid A."/>
            <person name="Henrissat B."/>
            <person name="Grigoriev I.V."/>
            <person name="Hibbett D.S."/>
            <person name="Martin F."/>
            <person name="Nordberg H.P."/>
            <person name="Cantor M.N."/>
            <person name="Hua S.X."/>
        </authorList>
    </citation>
    <scope>NUCLEOTIDE SEQUENCE [LARGE SCALE GENOMIC DNA]</scope>
    <source>
        <strain evidence="1 2">Marx 270</strain>
    </source>
</reference>
<dbReference type="Proteomes" id="UP000054217">
    <property type="component" value="Unassembled WGS sequence"/>
</dbReference>
<name>A0A0C3IBC9_PISTI</name>
<organism evidence="1 2">
    <name type="scientific">Pisolithus tinctorius Marx 270</name>
    <dbReference type="NCBI Taxonomy" id="870435"/>
    <lineage>
        <taxon>Eukaryota</taxon>
        <taxon>Fungi</taxon>
        <taxon>Dikarya</taxon>
        <taxon>Basidiomycota</taxon>
        <taxon>Agaricomycotina</taxon>
        <taxon>Agaricomycetes</taxon>
        <taxon>Agaricomycetidae</taxon>
        <taxon>Boletales</taxon>
        <taxon>Sclerodermatineae</taxon>
        <taxon>Pisolithaceae</taxon>
        <taxon>Pisolithus</taxon>
    </lineage>
</organism>
<reference evidence="2" key="2">
    <citation type="submission" date="2015-01" db="EMBL/GenBank/DDBJ databases">
        <title>Evolutionary Origins and Diversification of the Mycorrhizal Mutualists.</title>
        <authorList>
            <consortium name="DOE Joint Genome Institute"/>
            <consortium name="Mycorrhizal Genomics Consortium"/>
            <person name="Kohler A."/>
            <person name="Kuo A."/>
            <person name="Nagy L.G."/>
            <person name="Floudas D."/>
            <person name="Copeland A."/>
            <person name="Barry K.W."/>
            <person name="Cichocki N."/>
            <person name="Veneault-Fourrey C."/>
            <person name="LaButti K."/>
            <person name="Lindquist E.A."/>
            <person name="Lipzen A."/>
            <person name="Lundell T."/>
            <person name="Morin E."/>
            <person name="Murat C."/>
            <person name="Riley R."/>
            <person name="Ohm R."/>
            <person name="Sun H."/>
            <person name="Tunlid A."/>
            <person name="Henrissat B."/>
            <person name="Grigoriev I.V."/>
            <person name="Hibbett D.S."/>
            <person name="Martin F."/>
        </authorList>
    </citation>
    <scope>NUCLEOTIDE SEQUENCE [LARGE SCALE GENOMIC DNA]</scope>
    <source>
        <strain evidence="2">Marx 270</strain>
    </source>
</reference>
<proteinExistence type="predicted"/>
<evidence type="ECO:0000313" key="2">
    <source>
        <dbReference type="Proteomes" id="UP000054217"/>
    </source>
</evidence>
<dbReference type="InParanoid" id="A0A0C3IBC9"/>
<accession>A0A0C3IBC9</accession>
<evidence type="ECO:0000313" key="1">
    <source>
        <dbReference type="EMBL" id="KIN94347.1"/>
    </source>
</evidence>
<keyword evidence="2" id="KW-1185">Reference proteome</keyword>
<dbReference type="EMBL" id="KN832102">
    <property type="protein sequence ID" value="KIN94347.1"/>
    <property type="molecule type" value="Genomic_DNA"/>
</dbReference>
<gene>
    <name evidence="1" type="ORF">M404DRAFT_939963</name>
</gene>
<protein>
    <submittedName>
        <fullName evidence="1">Uncharacterized protein</fullName>
    </submittedName>
</protein>